<dbReference type="Gene3D" id="2.60.120.620">
    <property type="entry name" value="q2cbj1_9rhob like domain"/>
    <property type="match status" value="1"/>
</dbReference>
<protein>
    <submittedName>
        <fullName evidence="3">Phytanoyl-CoA dioxygenase PhyH</fullName>
    </submittedName>
</protein>
<dbReference type="RefSeq" id="WP_084247948.1">
    <property type="nucleotide sequence ID" value="NZ_CBCRXS010000007.1"/>
</dbReference>
<dbReference type="Proteomes" id="UP000274762">
    <property type="component" value="Unassembled WGS sequence"/>
</dbReference>
<dbReference type="Pfam" id="PF05721">
    <property type="entry name" value="PhyH"/>
    <property type="match status" value="1"/>
</dbReference>
<keyword evidence="3" id="KW-0560">Oxidoreductase</keyword>
<dbReference type="PANTHER" id="PTHR20883:SF15">
    <property type="entry name" value="PHYTANOYL-COA DIOXYGENASE DOMAIN-CONTAINING PROTEIN 1"/>
    <property type="match status" value="1"/>
</dbReference>
<dbReference type="PANTHER" id="PTHR20883">
    <property type="entry name" value="PHYTANOYL-COA DIOXYGENASE DOMAIN CONTAINING 1"/>
    <property type="match status" value="1"/>
</dbReference>
<dbReference type="GO" id="GO:0005506">
    <property type="term" value="F:iron ion binding"/>
    <property type="evidence" value="ECO:0007669"/>
    <property type="project" value="UniProtKB-ARBA"/>
</dbReference>
<reference evidence="3 4" key="1">
    <citation type="submission" date="2018-10" db="EMBL/GenBank/DDBJ databases">
        <title>Sequencing the genomes of 1000 actinobacteria strains.</title>
        <authorList>
            <person name="Klenk H.-P."/>
        </authorList>
    </citation>
    <scope>NUCLEOTIDE SEQUENCE [LARGE SCALE GENOMIC DNA]</scope>
    <source>
        <strain evidence="3 4">DSM 44343</strain>
    </source>
</reference>
<dbReference type="EMBL" id="RBKV01000001">
    <property type="protein sequence ID" value="RKR97476.1"/>
    <property type="molecule type" value="Genomic_DNA"/>
</dbReference>
<gene>
    <name evidence="3" type="ORF">DFJ75_4354</name>
</gene>
<keyword evidence="1" id="KW-0479">Metal-binding</keyword>
<comment type="caution">
    <text evidence="3">The sequence shown here is derived from an EMBL/GenBank/DDBJ whole genome shotgun (WGS) entry which is preliminary data.</text>
</comment>
<dbReference type="InterPro" id="IPR008775">
    <property type="entry name" value="Phytyl_CoA_dOase-like"/>
</dbReference>
<dbReference type="GO" id="GO:0016706">
    <property type="term" value="F:2-oxoglutarate-dependent dioxygenase activity"/>
    <property type="evidence" value="ECO:0007669"/>
    <property type="project" value="UniProtKB-ARBA"/>
</dbReference>
<keyword evidence="2" id="KW-0408">Iron</keyword>
<evidence type="ECO:0000313" key="3">
    <source>
        <dbReference type="EMBL" id="RKR97476.1"/>
    </source>
</evidence>
<name>A0A495K847_WILMA</name>
<evidence type="ECO:0000313" key="4">
    <source>
        <dbReference type="Proteomes" id="UP000274762"/>
    </source>
</evidence>
<dbReference type="SUPFAM" id="SSF51197">
    <property type="entry name" value="Clavaminate synthase-like"/>
    <property type="match status" value="1"/>
</dbReference>
<evidence type="ECO:0000256" key="1">
    <source>
        <dbReference type="ARBA" id="ARBA00022723"/>
    </source>
</evidence>
<dbReference type="OrthoDB" id="9796766at2"/>
<accession>A0A495K847</accession>
<organism evidence="3 4">
    <name type="scientific">Williamsia marianensis</name>
    <dbReference type="NCBI Taxonomy" id="85044"/>
    <lineage>
        <taxon>Bacteria</taxon>
        <taxon>Bacillati</taxon>
        <taxon>Actinomycetota</taxon>
        <taxon>Actinomycetes</taxon>
        <taxon>Mycobacteriales</taxon>
        <taxon>Nocardiaceae</taxon>
        <taxon>Williamsia</taxon>
    </lineage>
</organism>
<keyword evidence="3" id="KW-0223">Dioxygenase</keyword>
<dbReference type="AlphaFoldDB" id="A0A495K847"/>
<proteinExistence type="predicted"/>
<evidence type="ECO:0000256" key="2">
    <source>
        <dbReference type="ARBA" id="ARBA00023004"/>
    </source>
</evidence>
<sequence length="296" mass="32911">MTETQIPTPAPRDTVIQRVAADTDPQQIAGIVERDGGVILTKFFSDDQVRRFNSEIDPYLDELNPGSVDKVDLFEGFHGANTKRLTNVVTHSKTFREEMIQDERVLAIADAMLLPIADSYQMTAAQVIEIGPGNKPQPLHRDLENWPIFRELGPKTYNVTINFLTALTDFTEENGATRVIPGSSHWDDYENRGTPDETFPALLDAGDVLLIDGKVAHGGGENKTADEYRRAMAWSFTVGWLTSEEAHAFLVPLALVKTLPPKIQNILGFRSFHNASKQGGTLWQANYDDIAKFLGL</sequence>